<dbReference type="Proteomes" id="UP001642484">
    <property type="component" value="Unassembled WGS sequence"/>
</dbReference>
<evidence type="ECO:0000259" key="4">
    <source>
        <dbReference type="PROSITE" id="PS50089"/>
    </source>
</evidence>
<comment type="caution">
    <text evidence="5">The sequence shown here is derived from an EMBL/GenBank/DDBJ whole genome shotgun (WGS) entry which is preliminary data.</text>
</comment>
<gene>
    <name evidence="5" type="ORF">CCMP2556_LOCUS51348</name>
</gene>
<dbReference type="PROSITE" id="PS50089">
    <property type="entry name" value="ZF_RING_2"/>
    <property type="match status" value="1"/>
</dbReference>
<protein>
    <recommendedName>
        <fullName evidence="4">RING-type domain-containing protein</fullName>
    </recommendedName>
</protein>
<dbReference type="Gene3D" id="3.30.40.10">
    <property type="entry name" value="Zinc/RING finger domain, C3HC4 (zinc finger)"/>
    <property type="match status" value="1"/>
</dbReference>
<accession>A0ABP0SDL2</accession>
<dbReference type="InterPro" id="IPR001841">
    <property type="entry name" value="Znf_RING"/>
</dbReference>
<organism evidence="5 6">
    <name type="scientific">Durusdinium trenchii</name>
    <dbReference type="NCBI Taxonomy" id="1381693"/>
    <lineage>
        <taxon>Eukaryota</taxon>
        <taxon>Sar</taxon>
        <taxon>Alveolata</taxon>
        <taxon>Dinophyceae</taxon>
        <taxon>Suessiales</taxon>
        <taxon>Symbiodiniaceae</taxon>
        <taxon>Durusdinium</taxon>
    </lineage>
</organism>
<feature type="domain" description="RING-type" evidence="4">
    <location>
        <begin position="228"/>
        <end position="273"/>
    </location>
</feature>
<evidence type="ECO:0000256" key="1">
    <source>
        <dbReference type="ARBA" id="ARBA00022737"/>
    </source>
</evidence>
<keyword evidence="3" id="KW-0863">Zinc-finger</keyword>
<keyword evidence="1" id="KW-0677">Repeat</keyword>
<keyword evidence="3" id="KW-0479">Metal-binding</keyword>
<dbReference type="InterPro" id="IPR011990">
    <property type="entry name" value="TPR-like_helical_dom_sf"/>
</dbReference>
<dbReference type="Pfam" id="PF13639">
    <property type="entry name" value="zf-RING_2"/>
    <property type="match status" value="1"/>
</dbReference>
<dbReference type="SUPFAM" id="SSF48452">
    <property type="entry name" value="TPR-like"/>
    <property type="match status" value="1"/>
</dbReference>
<reference evidence="5 6" key="1">
    <citation type="submission" date="2024-02" db="EMBL/GenBank/DDBJ databases">
        <authorList>
            <person name="Chen Y."/>
            <person name="Shah S."/>
            <person name="Dougan E. K."/>
            <person name="Thang M."/>
            <person name="Chan C."/>
        </authorList>
    </citation>
    <scope>NUCLEOTIDE SEQUENCE [LARGE SCALE GENOMIC DNA]</scope>
</reference>
<evidence type="ECO:0000313" key="5">
    <source>
        <dbReference type="EMBL" id="CAK9110471.1"/>
    </source>
</evidence>
<dbReference type="Pfam" id="PF13424">
    <property type="entry name" value="TPR_12"/>
    <property type="match status" value="1"/>
</dbReference>
<sequence length="282" mass="31621">MLRVTMCSFANFQLFPIWTSTIIDVSFQEGKAYRLLANALDKLNTPTEEIHSAYKEAMRLAHKHDDMQLSFNVLTGMGSHEVRMENLEDAEHLYFQSLMLAKRVLSSHEEAIAEGNLGMCLGQMDGRRAECLEHFQKAIKLHDGSNSHSVVTLLANYASALCADERYQEAQGQYEAALKLARRIGDRRVEINILTNLANLCENVLSLPEKARLYRAALKGHAEGKEICAICLDSLENGRPQIVLQCNHIYHSDCFEGVLSSESESRSRCPQCRNSHSSFAAA</sequence>
<dbReference type="EMBL" id="CAXAMN010027395">
    <property type="protein sequence ID" value="CAK9110471.1"/>
    <property type="molecule type" value="Genomic_DNA"/>
</dbReference>
<keyword evidence="6" id="KW-1185">Reference proteome</keyword>
<evidence type="ECO:0000256" key="3">
    <source>
        <dbReference type="PROSITE-ProRule" id="PRU00175"/>
    </source>
</evidence>
<dbReference type="SUPFAM" id="SSF57850">
    <property type="entry name" value="RING/U-box"/>
    <property type="match status" value="1"/>
</dbReference>
<evidence type="ECO:0000313" key="6">
    <source>
        <dbReference type="Proteomes" id="UP001642484"/>
    </source>
</evidence>
<dbReference type="Gene3D" id="1.25.40.10">
    <property type="entry name" value="Tetratricopeptide repeat domain"/>
    <property type="match status" value="1"/>
</dbReference>
<dbReference type="SMART" id="SM00184">
    <property type="entry name" value="RING"/>
    <property type="match status" value="1"/>
</dbReference>
<dbReference type="PANTHER" id="PTHR45641:SF19">
    <property type="entry name" value="NEPHROCYSTIN-3"/>
    <property type="match status" value="1"/>
</dbReference>
<proteinExistence type="predicted"/>
<dbReference type="InterPro" id="IPR013083">
    <property type="entry name" value="Znf_RING/FYVE/PHD"/>
</dbReference>
<dbReference type="PANTHER" id="PTHR45641">
    <property type="entry name" value="TETRATRICOPEPTIDE REPEAT PROTEIN (AFU_ORTHOLOGUE AFUA_6G03870)"/>
    <property type="match status" value="1"/>
</dbReference>
<evidence type="ECO:0000256" key="2">
    <source>
        <dbReference type="ARBA" id="ARBA00022803"/>
    </source>
</evidence>
<keyword evidence="2" id="KW-0802">TPR repeat</keyword>
<name>A0ABP0SDL2_9DINO</name>
<keyword evidence="3" id="KW-0862">Zinc</keyword>